<evidence type="ECO:0000313" key="4">
    <source>
        <dbReference type="RefSeq" id="XP_033359776.1"/>
    </source>
</evidence>
<keyword evidence="2" id="KW-1133">Transmembrane helix</keyword>
<organism evidence="3 4">
    <name type="scientific">Bombus vosnesenskii</name>
    <dbReference type="NCBI Taxonomy" id="207650"/>
    <lineage>
        <taxon>Eukaryota</taxon>
        <taxon>Metazoa</taxon>
        <taxon>Ecdysozoa</taxon>
        <taxon>Arthropoda</taxon>
        <taxon>Hexapoda</taxon>
        <taxon>Insecta</taxon>
        <taxon>Pterygota</taxon>
        <taxon>Neoptera</taxon>
        <taxon>Endopterygota</taxon>
        <taxon>Hymenoptera</taxon>
        <taxon>Apocrita</taxon>
        <taxon>Aculeata</taxon>
        <taxon>Apoidea</taxon>
        <taxon>Anthophila</taxon>
        <taxon>Apidae</taxon>
        <taxon>Bombus</taxon>
        <taxon>Pyrobombus</taxon>
    </lineage>
</organism>
<keyword evidence="1" id="KW-0482">Metalloprotease</keyword>
<dbReference type="GO" id="GO:0098552">
    <property type="term" value="C:side of membrane"/>
    <property type="evidence" value="ECO:0007669"/>
    <property type="project" value="UniProtKB-KW"/>
</dbReference>
<dbReference type="GeneID" id="117238734"/>
<comment type="subunit">
    <text evidence="1">Homodimer; disulfide-linked.</text>
</comment>
<dbReference type="KEGG" id="bvk:117238734"/>
<dbReference type="InterPro" id="IPR000180">
    <property type="entry name" value="Dipep_AS"/>
</dbReference>
<dbReference type="GO" id="GO:0006508">
    <property type="term" value="P:proteolysis"/>
    <property type="evidence" value="ECO:0007669"/>
    <property type="project" value="UniProtKB-KW"/>
</dbReference>
<comment type="similarity">
    <text evidence="1">Belongs to the metallo-dependent hydrolases superfamily. Peptidase M19 family.</text>
</comment>
<sequence>MGVNGVTEETFHSTSTMGCLAKYCTKKMIYVSVAVSSSLLLLLIGLSVGLSISSFKGSDALTSAPLIDGHNDLPHNLYKLLNNNLDNFNFTQNLTDDELWGKDVCKSCYTDLVRLKKGKIGAQFWAAYVDCSSQFKDAVPLTMRQIDVIKRLVARYPNYLQFVTEAKHIEQAWNDGKIASLIGVEGGHSIDSSLAVLRLYYELGVRYMTLTHMCNTPWADASVVDDTSVHNLTKFGEAIVYEMNRLGMLVDLAHVSHNVMRKTLSITKAPIMFSHSSAFSVCRNYRNVPDDVLYMVKENNGIVMVNFYSNFVNCNCSRNATIQDVVDHINYIRNLIGADHVGIGADYDGVGSMPEGLEDVSKYPDLFDRIYESDVNPKWTREELEKLAGRNLIRVLQAAEEVRDSLAKSEHPRQDIIDQQDIYETETTSKLQPGLCNTAKEWIDFVNHNKSRQ</sequence>
<keyword evidence="1" id="KW-0449">Lipoprotein</keyword>
<comment type="cofactor">
    <cofactor evidence="1">
        <name>Zn(2+)</name>
        <dbReference type="ChEBI" id="CHEBI:29105"/>
    </cofactor>
</comment>
<dbReference type="SUPFAM" id="SSF51556">
    <property type="entry name" value="Metallo-dependent hydrolases"/>
    <property type="match status" value="1"/>
</dbReference>
<dbReference type="EC" id="3.4.13.19" evidence="1"/>
<feature type="transmembrane region" description="Helical" evidence="2">
    <location>
        <begin position="29"/>
        <end position="52"/>
    </location>
</feature>
<keyword evidence="2" id="KW-0812">Transmembrane</keyword>
<dbReference type="Proteomes" id="UP000504631">
    <property type="component" value="Unplaced"/>
</dbReference>
<dbReference type="GO" id="GO:0046872">
    <property type="term" value="F:metal ion binding"/>
    <property type="evidence" value="ECO:0007669"/>
    <property type="project" value="UniProtKB-UniRule"/>
</dbReference>
<dbReference type="PROSITE" id="PS51365">
    <property type="entry name" value="RENAL_DIPEPTIDASE_2"/>
    <property type="match status" value="1"/>
</dbReference>
<dbReference type="AlphaFoldDB" id="A0A6J3L5M3"/>
<evidence type="ECO:0000313" key="3">
    <source>
        <dbReference type="Proteomes" id="UP000504631"/>
    </source>
</evidence>
<dbReference type="RefSeq" id="XP_033359776.1">
    <property type="nucleotide sequence ID" value="XM_033503885.1"/>
</dbReference>
<dbReference type="InterPro" id="IPR008257">
    <property type="entry name" value="Pept_M19"/>
</dbReference>
<keyword evidence="1" id="KW-0325">Glycoprotein</keyword>
<proteinExistence type="inferred from homology"/>
<reference evidence="4" key="1">
    <citation type="submission" date="2025-08" db="UniProtKB">
        <authorList>
            <consortium name="RefSeq"/>
        </authorList>
    </citation>
    <scope>IDENTIFICATION</scope>
    <source>
        <tissue evidence="4">Muscle</tissue>
    </source>
</reference>
<protein>
    <recommendedName>
        <fullName evidence="1">Dipeptidase</fullName>
        <ecNumber evidence="1">3.4.13.19</ecNumber>
    </recommendedName>
</protein>
<keyword evidence="1" id="KW-0479">Metal-binding</keyword>
<dbReference type="Pfam" id="PF01244">
    <property type="entry name" value="Peptidase_M19"/>
    <property type="match status" value="1"/>
</dbReference>
<evidence type="ECO:0000256" key="1">
    <source>
        <dbReference type="RuleBase" id="RU341113"/>
    </source>
</evidence>
<comment type="subcellular location">
    <subcellularLocation>
        <location evidence="1">Membrane</location>
        <topology evidence="1">Lipid-anchor</topology>
        <topology evidence="1">GPI-anchor</topology>
    </subcellularLocation>
</comment>
<keyword evidence="1" id="KW-0862">Zinc</keyword>
<keyword evidence="1" id="KW-0224">Dipeptidase</keyword>
<name>A0A6J3L5M3_9HYME</name>
<evidence type="ECO:0000256" key="2">
    <source>
        <dbReference type="SAM" id="Phobius"/>
    </source>
</evidence>
<dbReference type="Gene3D" id="3.20.20.140">
    <property type="entry name" value="Metal-dependent hydrolases"/>
    <property type="match status" value="1"/>
</dbReference>
<dbReference type="PROSITE" id="PS00869">
    <property type="entry name" value="RENAL_DIPEPTIDASE_1"/>
    <property type="match status" value="1"/>
</dbReference>
<gene>
    <name evidence="4" type="primary">LOC117238734</name>
</gene>
<dbReference type="PANTHER" id="PTHR10443:SF45">
    <property type="entry name" value="DIPEPTIDASE"/>
    <property type="match status" value="1"/>
</dbReference>
<accession>A0A6J3L5M3</accession>
<dbReference type="CDD" id="cd01301">
    <property type="entry name" value="rDP_like"/>
    <property type="match status" value="1"/>
</dbReference>
<keyword evidence="2" id="KW-0472">Membrane</keyword>
<keyword evidence="1" id="KW-0378">Hydrolase</keyword>
<keyword evidence="1" id="KW-0645">Protease</keyword>
<dbReference type="InterPro" id="IPR032466">
    <property type="entry name" value="Metal_Hydrolase"/>
</dbReference>
<dbReference type="PANTHER" id="PTHR10443">
    <property type="entry name" value="MICROSOMAL DIPEPTIDASE"/>
    <property type="match status" value="1"/>
</dbReference>
<dbReference type="GO" id="GO:0070573">
    <property type="term" value="F:metallodipeptidase activity"/>
    <property type="evidence" value="ECO:0007669"/>
    <property type="project" value="InterPro"/>
</dbReference>
<comment type="catalytic activity">
    <reaction evidence="1">
        <text>an L-aminoacyl-L-amino acid + H2O = 2 an L-alpha-amino acid</text>
        <dbReference type="Rhea" id="RHEA:48940"/>
        <dbReference type="ChEBI" id="CHEBI:15377"/>
        <dbReference type="ChEBI" id="CHEBI:59869"/>
        <dbReference type="ChEBI" id="CHEBI:77460"/>
        <dbReference type="EC" id="3.4.13.19"/>
    </reaction>
</comment>
<keyword evidence="1" id="KW-1015">Disulfide bond</keyword>
<keyword evidence="1" id="KW-0336">GPI-anchor</keyword>
<keyword evidence="3" id="KW-1185">Reference proteome</keyword>